<dbReference type="RefSeq" id="WP_012472705.1">
    <property type="nucleotide sequence ID" value="NC_010830.1"/>
</dbReference>
<dbReference type="PANTHER" id="PTHR11851">
    <property type="entry name" value="METALLOPROTEASE"/>
    <property type="match status" value="1"/>
</dbReference>
<evidence type="ECO:0000259" key="3">
    <source>
        <dbReference type="Pfam" id="PF05193"/>
    </source>
</evidence>
<dbReference type="HOGENOM" id="CLU_009902_6_1_10"/>
<dbReference type="InterPro" id="IPR011765">
    <property type="entry name" value="Pept_M16_N"/>
</dbReference>
<dbReference type="SUPFAM" id="SSF63411">
    <property type="entry name" value="LuxS/MPP-like metallohydrolase"/>
    <property type="match status" value="2"/>
</dbReference>
<evidence type="ECO:0000259" key="2">
    <source>
        <dbReference type="Pfam" id="PF00675"/>
    </source>
</evidence>
<accession>B3ERT3</accession>
<feature type="domain" description="Peptidase M16 C-terminal" evidence="3">
    <location>
        <begin position="184"/>
        <end position="355"/>
    </location>
</feature>
<dbReference type="OrthoDB" id="9811314at2"/>
<keyword evidence="1" id="KW-0175">Coiled coil</keyword>
<dbReference type="PANTHER" id="PTHR11851:SF224">
    <property type="entry name" value="PROCESSING PROTEASE"/>
    <property type="match status" value="1"/>
</dbReference>
<dbReference type="Pfam" id="PF05193">
    <property type="entry name" value="Peptidase_M16_C"/>
    <property type="match status" value="1"/>
</dbReference>
<dbReference type="KEGG" id="aas:Aasi_0534"/>
<dbReference type="GO" id="GO:0046872">
    <property type="term" value="F:metal ion binding"/>
    <property type="evidence" value="ECO:0007669"/>
    <property type="project" value="InterPro"/>
</dbReference>
<gene>
    <name evidence="4" type="ordered locus">Aasi_0534</name>
</gene>
<organism evidence="4 5">
    <name type="scientific">Amoebophilus asiaticus (strain 5a2)</name>
    <dbReference type="NCBI Taxonomy" id="452471"/>
    <lineage>
        <taxon>Bacteria</taxon>
        <taxon>Pseudomonadati</taxon>
        <taxon>Bacteroidota</taxon>
        <taxon>Cytophagia</taxon>
        <taxon>Cytophagales</taxon>
        <taxon>Amoebophilaceae</taxon>
        <taxon>Candidatus Amoebophilus</taxon>
    </lineage>
</organism>
<dbReference type="EMBL" id="CP001102">
    <property type="protein sequence ID" value="ACE05935.1"/>
    <property type="molecule type" value="Genomic_DNA"/>
</dbReference>
<dbReference type="STRING" id="452471.Aasi_0534"/>
<dbReference type="InterPro" id="IPR007863">
    <property type="entry name" value="Peptidase_M16_C"/>
</dbReference>
<feature type="domain" description="Peptidase M16 N-terminal" evidence="2">
    <location>
        <begin position="47"/>
        <end position="164"/>
    </location>
</feature>
<sequence length="422" mass="48093">MTLLDRKIPPTFKTIDNISFPWPTTVKTDVGIPLFILNQGDMPIIKLSLLSEAGSWYEPQNGIAYFAAKMLTEGTLNKTAQEIAAYIDYYGANLSIITRVDYCSIELVCLSKHFVVMLDLLTELLTTSTFPQTQLNLLQKLRVQALKVEDEKSSQVAHKRFKEALLGKAHPYGYSLTAADIAIVTTDHLISFYKNQLLADCQVLLSGQVTEQHIQYVQQLLSHIPSKPANRPNYPLSIKSPSRIHVQKEGSLQSAICIGKLLFPKTHPDYLAMYIVTELLGGYFGSRLMRNIREEKGYTYNIHATMLPLKETTYFLISTEAIQEFAEQTCEEIYREIKILQTEEVDLEELTTLKNYMIGNFLTSINDPFSIMQRFKEAHLYGLSQEFYEDFYHTLQQITPARIKEIANTYLALESLTEVRVG</sequence>
<evidence type="ECO:0000256" key="1">
    <source>
        <dbReference type="SAM" id="Coils"/>
    </source>
</evidence>
<dbReference type="Gene3D" id="3.30.830.10">
    <property type="entry name" value="Metalloenzyme, LuxS/M16 peptidase-like"/>
    <property type="match status" value="2"/>
</dbReference>
<reference evidence="4 5" key="1">
    <citation type="journal article" date="2010" name="J. Bacteriol.">
        <title>The genome of the amoeba symbiont 'Candidatus Amoebophilus asiaticus' reveals common mechanisms for host cell interaction among amoeba-associated bacteria.</title>
        <authorList>
            <person name="Schmitz-Esser S."/>
            <person name="Tischler P."/>
            <person name="Arnold R."/>
            <person name="Montanaro J."/>
            <person name="Wagner M."/>
            <person name="Rattei T."/>
            <person name="Horn M."/>
        </authorList>
    </citation>
    <scope>NUCLEOTIDE SEQUENCE [LARGE SCALE GENOMIC DNA]</scope>
    <source>
        <strain evidence="4 5">5a2</strain>
    </source>
</reference>
<dbReference type="InterPro" id="IPR050361">
    <property type="entry name" value="MPP/UQCRC_Complex"/>
</dbReference>
<dbReference type="eggNOG" id="COG0612">
    <property type="taxonomic scope" value="Bacteria"/>
</dbReference>
<feature type="coiled-coil region" evidence="1">
    <location>
        <begin position="323"/>
        <end position="350"/>
    </location>
</feature>
<dbReference type="Proteomes" id="UP000001227">
    <property type="component" value="Chromosome"/>
</dbReference>
<dbReference type="Pfam" id="PF00675">
    <property type="entry name" value="Peptidase_M16"/>
    <property type="match status" value="1"/>
</dbReference>
<proteinExistence type="predicted"/>
<dbReference type="InterPro" id="IPR011249">
    <property type="entry name" value="Metalloenz_LuxS/M16"/>
</dbReference>
<keyword evidence="5" id="KW-1185">Reference proteome</keyword>
<evidence type="ECO:0008006" key="6">
    <source>
        <dbReference type="Google" id="ProtNLM"/>
    </source>
</evidence>
<protein>
    <recommendedName>
        <fullName evidence="6">Peptidase M16 C-terminal domain-containing protein</fullName>
    </recommendedName>
</protein>
<dbReference type="AlphaFoldDB" id="B3ERT3"/>
<evidence type="ECO:0000313" key="5">
    <source>
        <dbReference type="Proteomes" id="UP000001227"/>
    </source>
</evidence>
<evidence type="ECO:0000313" key="4">
    <source>
        <dbReference type="EMBL" id="ACE05935.1"/>
    </source>
</evidence>
<name>B3ERT3_AMOA5</name>